<sequence length="106" mass="11546">MEPTAFESHGGLEHQLAALYQERETLEQVLGVSDAQQLVDMVQSMSAQLESLYAEREAQSKEDVQVSLSSQLVPLASGLSAALGKVEVSLEGKTGPLTWRMRCRAI</sequence>
<name>A0A518EPX6_9BACT</name>
<evidence type="ECO:0000313" key="1">
    <source>
        <dbReference type="EMBL" id="QDV06143.1"/>
    </source>
</evidence>
<protein>
    <submittedName>
        <fullName evidence="1">Uncharacterized protein</fullName>
    </submittedName>
</protein>
<organism evidence="1 2">
    <name type="scientific">Saltatorellus ferox</name>
    <dbReference type="NCBI Taxonomy" id="2528018"/>
    <lineage>
        <taxon>Bacteria</taxon>
        <taxon>Pseudomonadati</taxon>
        <taxon>Planctomycetota</taxon>
        <taxon>Planctomycetia</taxon>
        <taxon>Planctomycetia incertae sedis</taxon>
        <taxon>Saltatorellus</taxon>
    </lineage>
</organism>
<reference evidence="1 2" key="1">
    <citation type="submission" date="2019-02" db="EMBL/GenBank/DDBJ databases">
        <title>Deep-cultivation of Planctomycetes and their phenomic and genomic characterization uncovers novel biology.</title>
        <authorList>
            <person name="Wiegand S."/>
            <person name="Jogler M."/>
            <person name="Boedeker C."/>
            <person name="Pinto D."/>
            <person name="Vollmers J."/>
            <person name="Rivas-Marin E."/>
            <person name="Kohn T."/>
            <person name="Peeters S.H."/>
            <person name="Heuer A."/>
            <person name="Rast P."/>
            <person name="Oberbeckmann S."/>
            <person name="Bunk B."/>
            <person name="Jeske O."/>
            <person name="Meyerdierks A."/>
            <person name="Storesund J.E."/>
            <person name="Kallscheuer N."/>
            <person name="Luecker S."/>
            <person name="Lage O.M."/>
            <person name="Pohl T."/>
            <person name="Merkel B.J."/>
            <person name="Hornburger P."/>
            <person name="Mueller R.-W."/>
            <person name="Bruemmer F."/>
            <person name="Labrenz M."/>
            <person name="Spormann A.M."/>
            <person name="Op den Camp H."/>
            <person name="Overmann J."/>
            <person name="Amann R."/>
            <person name="Jetten M.S.M."/>
            <person name="Mascher T."/>
            <person name="Medema M.H."/>
            <person name="Devos D.P."/>
            <person name="Kaster A.-K."/>
            <person name="Ovreas L."/>
            <person name="Rohde M."/>
            <person name="Galperin M.Y."/>
            <person name="Jogler C."/>
        </authorList>
    </citation>
    <scope>NUCLEOTIDE SEQUENCE [LARGE SCALE GENOMIC DNA]</scope>
    <source>
        <strain evidence="1 2">Poly30</strain>
    </source>
</reference>
<keyword evidence="2" id="KW-1185">Reference proteome</keyword>
<dbReference type="Proteomes" id="UP000320390">
    <property type="component" value="Chromosome"/>
</dbReference>
<gene>
    <name evidence="1" type="ORF">Poly30_16480</name>
</gene>
<evidence type="ECO:0000313" key="2">
    <source>
        <dbReference type="Proteomes" id="UP000320390"/>
    </source>
</evidence>
<dbReference type="RefSeq" id="WP_145196086.1">
    <property type="nucleotide sequence ID" value="NZ_CP036434.1"/>
</dbReference>
<proteinExistence type="predicted"/>
<dbReference type="EMBL" id="CP036434">
    <property type="protein sequence ID" value="QDV06143.1"/>
    <property type="molecule type" value="Genomic_DNA"/>
</dbReference>
<accession>A0A518EPX6</accession>
<dbReference type="AlphaFoldDB" id="A0A518EPX6"/>